<evidence type="ECO:0000256" key="11">
    <source>
        <dbReference type="ARBA" id="ARBA00023306"/>
    </source>
</evidence>
<dbReference type="RefSeq" id="WP_345340619.1">
    <property type="nucleotide sequence ID" value="NZ_BAABLI010000015.1"/>
</dbReference>
<evidence type="ECO:0000259" key="15">
    <source>
        <dbReference type="Pfam" id="PF18075"/>
    </source>
</evidence>
<name>A0ABW4XUC2_9GAMM</name>
<reference evidence="17" key="1">
    <citation type="journal article" date="2019" name="Int. J. Syst. Evol. Microbiol.">
        <title>The Global Catalogue of Microorganisms (GCM) 10K type strain sequencing project: providing services to taxonomists for standard genome sequencing and annotation.</title>
        <authorList>
            <consortium name="The Broad Institute Genomics Platform"/>
            <consortium name="The Broad Institute Genome Sequencing Center for Infectious Disease"/>
            <person name="Wu L."/>
            <person name="Ma J."/>
        </authorList>
    </citation>
    <scope>NUCLEOTIDE SEQUENCE [LARGE SCALE GENOMIC DNA]</scope>
    <source>
        <strain evidence="17">CGMCC 1.10992</strain>
    </source>
</reference>
<keyword evidence="17" id="KW-1185">Reference proteome</keyword>
<dbReference type="InterPro" id="IPR047590">
    <property type="entry name" value="FtsX_proteobact-type"/>
</dbReference>
<evidence type="ECO:0000256" key="2">
    <source>
        <dbReference type="ARBA" id="ARBA00007379"/>
    </source>
</evidence>
<dbReference type="InterPro" id="IPR040690">
    <property type="entry name" value="FtsX_ECD"/>
</dbReference>
<dbReference type="NCBIfam" id="TIGR00439">
    <property type="entry name" value="FtsX_Gneg"/>
    <property type="match status" value="1"/>
</dbReference>
<evidence type="ECO:0000256" key="8">
    <source>
        <dbReference type="ARBA" id="ARBA00022692"/>
    </source>
</evidence>
<evidence type="ECO:0000256" key="10">
    <source>
        <dbReference type="ARBA" id="ARBA00023136"/>
    </source>
</evidence>
<comment type="similarity">
    <text evidence="2 12">Belongs to the ABC-4 integral membrane protein family. FtsX subfamily.</text>
</comment>
<keyword evidence="10 12" id="KW-0472">Membrane</keyword>
<dbReference type="InterPro" id="IPR004513">
    <property type="entry name" value="FtsX"/>
</dbReference>
<dbReference type="Pfam" id="PF18075">
    <property type="entry name" value="FtsX_ECD"/>
    <property type="match status" value="1"/>
</dbReference>
<feature type="domain" description="FtsX extracellular" evidence="15">
    <location>
        <begin position="85"/>
        <end position="177"/>
    </location>
</feature>
<dbReference type="InterPro" id="IPR003838">
    <property type="entry name" value="ABC3_permease_C"/>
</dbReference>
<evidence type="ECO:0000256" key="12">
    <source>
        <dbReference type="PIRNR" id="PIRNR003097"/>
    </source>
</evidence>
<comment type="subcellular location">
    <subcellularLocation>
        <location evidence="1">Cell inner membrane</location>
        <topology evidence="1">Multi-pass membrane protein</topology>
    </subcellularLocation>
</comment>
<evidence type="ECO:0000256" key="7">
    <source>
        <dbReference type="ARBA" id="ARBA00022618"/>
    </source>
</evidence>
<keyword evidence="6 12" id="KW-0997">Cell inner membrane</keyword>
<feature type="transmembrane region" description="Helical" evidence="13">
    <location>
        <begin position="293"/>
        <end position="315"/>
    </location>
</feature>
<dbReference type="Proteomes" id="UP001597380">
    <property type="component" value="Unassembled WGS sequence"/>
</dbReference>
<feature type="transmembrane region" description="Helical" evidence="13">
    <location>
        <begin position="200"/>
        <end position="223"/>
    </location>
</feature>
<dbReference type="Gene3D" id="3.30.70.3040">
    <property type="match status" value="1"/>
</dbReference>
<feature type="transmembrane region" description="Helical" evidence="13">
    <location>
        <begin position="252"/>
        <end position="273"/>
    </location>
</feature>
<evidence type="ECO:0000313" key="17">
    <source>
        <dbReference type="Proteomes" id="UP001597380"/>
    </source>
</evidence>
<evidence type="ECO:0000256" key="6">
    <source>
        <dbReference type="ARBA" id="ARBA00022519"/>
    </source>
</evidence>
<keyword evidence="7 12" id="KW-0132">Cell division</keyword>
<keyword evidence="5 12" id="KW-1003">Cell membrane</keyword>
<keyword evidence="8 13" id="KW-0812">Transmembrane</keyword>
<evidence type="ECO:0000259" key="14">
    <source>
        <dbReference type="Pfam" id="PF02687"/>
    </source>
</evidence>
<evidence type="ECO:0000256" key="3">
    <source>
        <dbReference type="ARBA" id="ARBA00011160"/>
    </source>
</evidence>
<proteinExistence type="inferred from homology"/>
<comment type="subunit">
    <text evidence="3">Forms a membrane-associated complex with FtsE.</text>
</comment>
<evidence type="ECO:0000256" key="5">
    <source>
        <dbReference type="ARBA" id="ARBA00022475"/>
    </source>
</evidence>
<feature type="domain" description="ABC3 transporter permease C-terminal" evidence="14">
    <location>
        <begin position="203"/>
        <end position="311"/>
    </location>
</feature>
<evidence type="ECO:0000313" key="16">
    <source>
        <dbReference type="EMBL" id="MFD2097459.1"/>
    </source>
</evidence>
<sequence>MSLLFKDRPDANSLKPKLPLSGKIRAFFTNHLRHSVAALGDLWRTPIASLMTMAVLGLSLSLPAALYVLQKNAVAVSSAWQNAAEISLFLRQDLSPEVQRAFSHRIGLHPEVESVRLVSPEQGLDDFKVQSGFGDALAYLDRNPLPAVVVVLPTEENRGPREARALLDKLESAREVDMGKMDIDWLERLDAIIALIQDSFGALATLLLVSVVLIVGNTIRLAILSRKEEIEVMKLVGATDGFIQRPFLYAGLWYGIVGAMISWVAISLIIWWLTDAISYLSGLYQSSFQLMGINLAEALFLLFLSSFLGLCGAYISVKRHIALIEPA</sequence>
<dbReference type="Pfam" id="PF02687">
    <property type="entry name" value="FtsX"/>
    <property type="match status" value="1"/>
</dbReference>
<dbReference type="PIRSF" id="PIRSF003097">
    <property type="entry name" value="FtsX"/>
    <property type="match status" value="1"/>
</dbReference>
<dbReference type="EMBL" id="JBHUHT010000017">
    <property type="protein sequence ID" value="MFD2097459.1"/>
    <property type="molecule type" value="Genomic_DNA"/>
</dbReference>
<protein>
    <recommendedName>
        <fullName evidence="4 12">Cell division protein FtsX</fullName>
    </recommendedName>
</protein>
<evidence type="ECO:0000256" key="4">
    <source>
        <dbReference type="ARBA" id="ARBA00021907"/>
    </source>
</evidence>
<organism evidence="16 17">
    <name type="scientific">Corallincola platygyrae</name>
    <dbReference type="NCBI Taxonomy" id="1193278"/>
    <lineage>
        <taxon>Bacteria</taxon>
        <taxon>Pseudomonadati</taxon>
        <taxon>Pseudomonadota</taxon>
        <taxon>Gammaproteobacteria</taxon>
        <taxon>Alteromonadales</taxon>
        <taxon>Psychromonadaceae</taxon>
        <taxon>Corallincola</taxon>
    </lineage>
</organism>
<keyword evidence="9 13" id="KW-1133">Transmembrane helix</keyword>
<evidence type="ECO:0000256" key="1">
    <source>
        <dbReference type="ARBA" id="ARBA00004429"/>
    </source>
</evidence>
<keyword evidence="11 12" id="KW-0131">Cell cycle</keyword>
<accession>A0ABW4XUC2</accession>
<dbReference type="PANTHER" id="PTHR47755:SF1">
    <property type="entry name" value="CELL DIVISION PROTEIN FTSX"/>
    <property type="match status" value="1"/>
</dbReference>
<dbReference type="PANTHER" id="PTHR47755">
    <property type="entry name" value="CELL DIVISION PROTEIN FTSX"/>
    <property type="match status" value="1"/>
</dbReference>
<evidence type="ECO:0000256" key="13">
    <source>
        <dbReference type="SAM" id="Phobius"/>
    </source>
</evidence>
<comment type="function">
    <text evidence="12">Part of the ABC transporter FtsEX involved in cellular division.</text>
</comment>
<gene>
    <name evidence="16" type="primary">ftsX</name>
    <name evidence="16" type="ORF">ACFSJ3_15780</name>
</gene>
<evidence type="ECO:0000256" key="9">
    <source>
        <dbReference type="ARBA" id="ARBA00022989"/>
    </source>
</evidence>
<comment type="caution">
    <text evidence="16">The sequence shown here is derived from an EMBL/GenBank/DDBJ whole genome shotgun (WGS) entry which is preliminary data.</text>
</comment>